<proteinExistence type="predicted"/>
<sequence>MVPKTNLVIFVAIVAVMLLGCNGTITRTTQTTTLFRDGITTEEYSNGQFTSSSEASKIRIRRRSECPWWVPACLNYQDTVISN</sequence>
<evidence type="ECO:0000256" key="1">
    <source>
        <dbReference type="SAM" id="SignalP"/>
    </source>
</evidence>
<feature type="signal peptide" evidence="1">
    <location>
        <begin position="1"/>
        <end position="23"/>
    </location>
</feature>
<dbReference type="AlphaFoldDB" id="A0A8S2FQA4"/>
<organism evidence="2 4">
    <name type="scientific">Didymodactylos carnosus</name>
    <dbReference type="NCBI Taxonomy" id="1234261"/>
    <lineage>
        <taxon>Eukaryota</taxon>
        <taxon>Metazoa</taxon>
        <taxon>Spiralia</taxon>
        <taxon>Gnathifera</taxon>
        <taxon>Rotifera</taxon>
        <taxon>Eurotatoria</taxon>
        <taxon>Bdelloidea</taxon>
        <taxon>Philodinida</taxon>
        <taxon>Philodinidae</taxon>
        <taxon>Didymodactylos</taxon>
    </lineage>
</organism>
<dbReference type="EMBL" id="CAJOBA010060346">
    <property type="protein sequence ID" value="CAF4323046.1"/>
    <property type="molecule type" value="Genomic_DNA"/>
</dbReference>
<evidence type="ECO:0000313" key="3">
    <source>
        <dbReference type="EMBL" id="CAF4323046.1"/>
    </source>
</evidence>
<dbReference type="Proteomes" id="UP000682733">
    <property type="component" value="Unassembled WGS sequence"/>
</dbReference>
<gene>
    <name evidence="2" type="ORF">OVA965_LOCUS38482</name>
    <name evidence="3" type="ORF">TMI583_LOCUS39676</name>
</gene>
<evidence type="ECO:0000313" key="4">
    <source>
        <dbReference type="Proteomes" id="UP000677228"/>
    </source>
</evidence>
<dbReference type="EMBL" id="CAJNOK010038065">
    <property type="protein sequence ID" value="CAF1535437.1"/>
    <property type="molecule type" value="Genomic_DNA"/>
</dbReference>
<keyword evidence="1" id="KW-0732">Signal</keyword>
<name>A0A8S2FQA4_9BILA</name>
<dbReference type="Proteomes" id="UP000677228">
    <property type="component" value="Unassembled WGS sequence"/>
</dbReference>
<reference evidence="2" key="1">
    <citation type="submission" date="2021-02" db="EMBL/GenBank/DDBJ databases">
        <authorList>
            <person name="Nowell W R."/>
        </authorList>
    </citation>
    <scope>NUCLEOTIDE SEQUENCE</scope>
</reference>
<feature type="chain" id="PRO_5036273537" evidence="1">
    <location>
        <begin position="24"/>
        <end position="83"/>
    </location>
</feature>
<dbReference type="PROSITE" id="PS51257">
    <property type="entry name" value="PROKAR_LIPOPROTEIN"/>
    <property type="match status" value="1"/>
</dbReference>
<protein>
    <submittedName>
        <fullName evidence="2">Uncharacterized protein</fullName>
    </submittedName>
</protein>
<accession>A0A8S2FQA4</accession>
<comment type="caution">
    <text evidence="2">The sequence shown here is derived from an EMBL/GenBank/DDBJ whole genome shotgun (WGS) entry which is preliminary data.</text>
</comment>
<evidence type="ECO:0000313" key="2">
    <source>
        <dbReference type="EMBL" id="CAF1535437.1"/>
    </source>
</evidence>